<dbReference type="CDD" id="cd23081">
    <property type="entry name" value="cpPDZ_EcRseP-like"/>
    <property type="match status" value="2"/>
</dbReference>
<dbReference type="InterPro" id="IPR001478">
    <property type="entry name" value="PDZ"/>
</dbReference>
<keyword evidence="11" id="KW-0479">Metal-binding</keyword>
<dbReference type="EMBL" id="CP071793">
    <property type="protein sequence ID" value="QTD51950.1"/>
    <property type="molecule type" value="Genomic_DNA"/>
</dbReference>
<proteinExistence type="inferred from homology"/>
<feature type="transmembrane region" description="Helical" evidence="11">
    <location>
        <begin position="102"/>
        <end position="126"/>
    </location>
</feature>
<dbReference type="RefSeq" id="WP_237382063.1">
    <property type="nucleotide sequence ID" value="NZ_CP071793.1"/>
</dbReference>
<evidence type="ECO:0000256" key="7">
    <source>
        <dbReference type="ARBA" id="ARBA00022833"/>
    </source>
</evidence>
<feature type="transmembrane region" description="Helical" evidence="11">
    <location>
        <begin position="371"/>
        <end position="391"/>
    </location>
</feature>
<keyword evidence="7 11" id="KW-0862">Zinc</keyword>
<evidence type="ECO:0000256" key="2">
    <source>
        <dbReference type="ARBA" id="ARBA00004141"/>
    </source>
</evidence>
<evidence type="ECO:0000256" key="1">
    <source>
        <dbReference type="ARBA" id="ARBA00001947"/>
    </source>
</evidence>
<dbReference type="GO" id="GO:0004222">
    <property type="term" value="F:metalloendopeptidase activity"/>
    <property type="evidence" value="ECO:0007669"/>
    <property type="project" value="InterPro"/>
</dbReference>
<keyword evidence="6 11" id="KW-0378">Hydrolase</keyword>
<evidence type="ECO:0000256" key="4">
    <source>
        <dbReference type="ARBA" id="ARBA00022670"/>
    </source>
</evidence>
<feature type="domain" description="PDZ" evidence="12">
    <location>
        <begin position="208"/>
        <end position="284"/>
    </location>
</feature>
<evidence type="ECO:0000313" key="14">
    <source>
        <dbReference type="Proteomes" id="UP000663929"/>
    </source>
</evidence>
<dbReference type="InterPro" id="IPR004387">
    <property type="entry name" value="Pept_M50_Zn"/>
</dbReference>
<comment type="similarity">
    <text evidence="3 11">Belongs to the peptidase M50B family.</text>
</comment>
<sequence>MSELFQQIIGNRIISFFLLLVPLVVIHEFGHFLIAKLGGIRVHKFAFGFGKKLFGFTYGGTDYRWNLLPLGGYVDLMGEAVYMDEIPDDAQHFYNRPKWLRFLVLVMGPAFNLILALLLFWMVFALNPIYTTDYKKEPYTIGFVSPDSSAAAAGLQPLDRIVSMNGEPVTSYEEVRTFILLHANQDVALRVERDGEQRDVNLKIPMHEIEGHGIQEFYAYSRVIINEVMADSAASEAGLQPEDVITHINGEAVVPYAINGKSLVSIKLGERAPEPSELTIERNGEVITQMVSPRQNEEGTWLLGILMKTDTVEKKLSVGEAFSYSWDTCVNSSVVLFSALRKLVTGQLSVRTLSGPVEISRIASESIRENIWYFLNLMAFLSLQLGILNLLPIPVLDGGEIFVLLVEGVTGRDFSLYTKYRIKIIGFVFLIALMGMVLIMDLVKTWQMW</sequence>
<evidence type="ECO:0000313" key="13">
    <source>
        <dbReference type="EMBL" id="QTD51950.1"/>
    </source>
</evidence>
<comment type="cofactor">
    <cofactor evidence="1 11">
        <name>Zn(2+)</name>
        <dbReference type="ChEBI" id="CHEBI:29105"/>
    </cofactor>
</comment>
<feature type="transmembrane region" description="Helical" evidence="11">
    <location>
        <begin position="424"/>
        <end position="443"/>
    </location>
</feature>
<dbReference type="AlphaFoldDB" id="A0A8A4TQY0"/>
<dbReference type="PANTHER" id="PTHR42837">
    <property type="entry name" value="REGULATOR OF SIGMA-E PROTEASE RSEP"/>
    <property type="match status" value="1"/>
</dbReference>
<dbReference type="InterPro" id="IPR036034">
    <property type="entry name" value="PDZ_sf"/>
</dbReference>
<feature type="transmembrane region" description="Helical" evidence="11">
    <location>
        <begin position="12"/>
        <end position="34"/>
    </location>
</feature>
<keyword evidence="5 11" id="KW-0812">Transmembrane</keyword>
<evidence type="ECO:0000259" key="12">
    <source>
        <dbReference type="SMART" id="SM00228"/>
    </source>
</evidence>
<organism evidence="13 14">
    <name type="scientific">Sulfidibacter corallicola</name>
    <dbReference type="NCBI Taxonomy" id="2818388"/>
    <lineage>
        <taxon>Bacteria</taxon>
        <taxon>Pseudomonadati</taxon>
        <taxon>Acidobacteriota</taxon>
        <taxon>Holophagae</taxon>
        <taxon>Acanthopleuribacterales</taxon>
        <taxon>Acanthopleuribacteraceae</taxon>
        <taxon>Sulfidibacter</taxon>
    </lineage>
</organism>
<evidence type="ECO:0000256" key="11">
    <source>
        <dbReference type="RuleBase" id="RU362031"/>
    </source>
</evidence>
<accession>A0A8A4TQY0</accession>
<dbReference type="GO" id="GO:0046872">
    <property type="term" value="F:metal ion binding"/>
    <property type="evidence" value="ECO:0007669"/>
    <property type="project" value="UniProtKB-KW"/>
</dbReference>
<dbReference type="SUPFAM" id="SSF50156">
    <property type="entry name" value="PDZ domain-like"/>
    <property type="match status" value="2"/>
</dbReference>
<dbReference type="EC" id="3.4.24.-" evidence="11"/>
<gene>
    <name evidence="13" type="primary">rseP</name>
    <name evidence="13" type="ORF">J3U87_05710</name>
</gene>
<dbReference type="CDD" id="cd06163">
    <property type="entry name" value="S2P-M50_PDZ_RseP-like"/>
    <property type="match status" value="1"/>
</dbReference>
<dbReference type="NCBIfam" id="TIGR00054">
    <property type="entry name" value="RIP metalloprotease RseP"/>
    <property type="match status" value="1"/>
</dbReference>
<evidence type="ECO:0000256" key="6">
    <source>
        <dbReference type="ARBA" id="ARBA00022801"/>
    </source>
</evidence>
<comment type="subcellular location">
    <subcellularLocation>
        <location evidence="2">Membrane</location>
        <topology evidence="2">Multi-pass membrane protein</topology>
    </subcellularLocation>
</comment>
<evidence type="ECO:0000256" key="9">
    <source>
        <dbReference type="ARBA" id="ARBA00023049"/>
    </source>
</evidence>
<dbReference type="GO" id="GO:0006508">
    <property type="term" value="P:proteolysis"/>
    <property type="evidence" value="ECO:0007669"/>
    <property type="project" value="UniProtKB-KW"/>
</dbReference>
<dbReference type="Gene3D" id="2.30.42.10">
    <property type="match status" value="2"/>
</dbReference>
<keyword evidence="10 11" id="KW-0472">Membrane</keyword>
<dbReference type="Pfam" id="PF02163">
    <property type="entry name" value="Peptidase_M50"/>
    <property type="match status" value="1"/>
</dbReference>
<keyword evidence="14" id="KW-1185">Reference proteome</keyword>
<reference evidence="13" key="1">
    <citation type="submission" date="2021-03" db="EMBL/GenBank/DDBJ databases">
        <title>Acanthopleuribacteraceae sp. M133.</title>
        <authorList>
            <person name="Wang G."/>
        </authorList>
    </citation>
    <scope>NUCLEOTIDE SEQUENCE</scope>
    <source>
        <strain evidence="13">M133</strain>
    </source>
</reference>
<dbReference type="InterPro" id="IPR041489">
    <property type="entry name" value="PDZ_6"/>
</dbReference>
<evidence type="ECO:0000256" key="10">
    <source>
        <dbReference type="ARBA" id="ARBA00023136"/>
    </source>
</evidence>
<keyword evidence="9 11" id="KW-0482">Metalloprotease</keyword>
<evidence type="ECO:0000256" key="5">
    <source>
        <dbReference type="ARBA" id="ARBA00022692"/>
    </source>
</evidence>
<dbReference type="Proteomes" id="UP000663929">
    <property type="component" value="Chromosome"/>
</dbReference>
<dbReference type="SMART" id="SM00228">
    <property type="entry name" value="PDZ"/>
    <property type="match status" value="2"/>
</dbReference>
<feature type="domain" description="PDZ" evidence="12">
    <location>
        <begin position="120"/>
        <end position="195"/>
    </location>
</feature>
<dbReference type="InterPro" id="IPR008915">
    <property type="entry name" value="Peptidase_M50"/>
</dbReference>
<dbReference type="Pfam" id="PF17820">
    <property type="entry name" value="PDZ_6"/>
    <property type="match status" value="2"/>
</dbReference>
<keyword evidence="4" id="KW-0645">Protease</keyword>
<protein>
    <recommendedName>
        <fullName evidence="11">Zinc metalloprotease</fullName>
        <ecNumber evidence="11">3.4.24.-</ecNumber>
    </recommendedName>
</protein>
<keyword evidence="8 11" id="KW-1133">Transmembrane helix</keyword>
<dbReference type="PANTHER" id="PTHR42837:SF2">
    <property type="entry name" value="MEMBRANE METALLOPROTEASE ARASP2, CHLOROPLASTIC-RELATED"/>
    <property type="match status" value="1"/>
</dbReference>
<evidence type="ECO:0000256" key="8">
    <source>
        <dbReference type="ARBA" id="ARBA00022989"/>
    </source>
</evidence>
<name>A0A8A4TQY0_SULCO</name>
<dbReference type="GO" id="GO:0016020">
    <property type="term" value="C:membrane"/>
    <property type="evidence" value="ECO:0007669"/>
    <property type="project" value="UniProtKB-SubCell"/>
</dbReference>
<dbReference type="KEGG" id="scor:J3U87_05710"/>
<evidence type="ECO:0000256" key="3">
    <source>
        <dbReference type="ARBA" id="ARBA00007931"/>
    </source>
</evidence>